<dbReference type="AlphaFoldDB" id="A0A8X6WLR6"/>
<evidence type="ECO:0000313" key="3">
    <source>
        <dbReference type="Proteomes" id="UP000886998"/>
    </source>
</evidence>
<comment type="caution">
    <text evidence="1">The sequence shown here is derived from an EMBL/GenBank/DDBJ whole genome shotgun (WGS) entry which is preliminary data.</text>
</comment>
<protein>
    <submittedName>
        <fullName evidence="1">Uncharacterized protein</fullName>
    </submittedName>
</protein>
<dbReference type="EMBL" id="BMAV01000327">
    <property type="protein sequence ID" value="GFY37513.1"/>
    <property type="molecule type" value="Genomic_DNA"/>
</dbReference>
<organism evidence="1 3">
    <name type="scientific">Trichonephila inaurata madagascariensis</name>
    <dbReference type="NCBI Taxonomy" id="2747483"/>
    <lineage>
        <taxon>Eukaryota</taxon>
        <taxon>Metazoa</taxon>
        <taxon>Ecdysozoa</taxon>
        <taxon>Arthropoda</taxon>
        <taxon>Chelicerata</taxon>
        <taxon>Arachnida</taxon>
        <taxon>Araneae</taxon>
        <taxon>Araneomorphae</taxon>
        <taxon>Entelegynae</taxon>
        <taxon>Araneoidea</taxon>
        <taxon>Nephilidae</taxon>
        <taxon>Trichonephila</taxon>
        <taxon>Trichonephila inaurata</taxon>
    </lineage>
</organism>
<accession>A0A8X6WLR6</accession>
<dbReference type="Proteomes" id="UP000886998">
    <property type="component" value="Unassembled WGS sequence"/>
</dbReference>
<proteinExistence type="predicted"/>
<keyword evidence="3" id="KW-1185">Reference proteome</keyword>
<dbReference type="OrthoDB" id="6445038at2759"/>
<evidence type="ECO:0000313" key="2">
    <source>
        <dbReference type="EMBL" id="GFY68748.1"/>
    </source>
</evidence>
<reference evidence="1" key="1">
    <citation type="submission" date="2020-08" db="EMBL/GenBank/DDBJ databases">
        <title>Multicomponent nature underlies the extraordinary mechanical properties of spider dragline silk.</title>
        <authorList>
            <person name="Kono N."/>
            <person name="Nakamura H."/>
            <person name="Mori M."/>
            <person name="Yoshida Y."/>
            <person name="Ohtoshi R."/>
            <person name="Malay A.D."/>
            <person name="Moran D.A.P."/>
            <person name="Tomita M."/>
            <person name="Numata K."/>
            <person name="Arakawa K."/>
        </authorList>
    </citation>
    <scope>NUCLEOTIDE SEQUENCE</scope>
</reference>
<dbReference type="EMBL" id="BMAV01017234">
    <property type="protein sequence ID" value="GFY68748.1"/>
    <property type="molecule type" value="Genomic_DNA"/>
</dbReference>
<evidence type="ECO:0000313" key="1">
    <source>
        <dbReference type="EMBL" id="GFY37513.1"/>
    </source>
</evidence>
<sequence>MSYHKSTRKEDVVNVLSEIGQQVSSKETVIELKTKLEKSKGFKDGSEFLMNLLNLSIENRQAKAEQKLQVTNSPLELEIIKLQQIERKTEL</sequence>
<gene>
    <name evidence="2" type="ORF">TNIN_298171</name>
    <name evidence="1" type="ORF">TNIN_418981</name>
</gene>
<name>A0A8X6WLR6_9ARAC</name>